<proteinExistence type="predicted"/>
<dbReference type="Proteomes" id="UP000053257">
    <property type="component" value="Unassembled WGS sequence"/>
</dbReference>
<reference evidence="1 2" key="1">
    <citation type="journal article" date="2014" name="PLoS Genet.">
        <title>Analysis of the Phlebiopsis gigantea genome, transcriptome and secretome provides insight into its pioneer colonization strategies of wood.</title>
        <authorList>
            <person name="Hori C."/>
            <person name="Ishida T."/>
            <person name="Igarashi K."/>
            <person name="Samejima M."/>
            <person name="Suzuki H."/>
            <person name="Master E."/>
            <person name="Ferreira P."/>
            <person name="Ruiz-Duenas F.J."/>
            <person name="Held B."/>
            <person name="Canessa P."/>
            <person name="Larrondo L.F."/>
            <person name="Schmoll M."/>
            <person name="Druzhinina I.S."/>
            <person name="Kubicek C.P."/>
            <person name="Gaskell J.A."/>
            <person name="Kersten P."/>
            <person name="St John F."/>
            <person name="Glasner J."/>
            <person name="Sabat G."/>
            <person name="Splinter BonDurant S."/>
            <person name="Syed K."/>
            <person name="Yadav J."/>
            <person name="Mgbeahuruike A.C."/>
            <person name="Kovalchuk A."/>
            <person name="Asiegbu F.O."/>
            <person name="Lackner G."/>
            <person name="Hoffmeister D."/>
            <person name="Rencoret J."/>
            <person name="Gutierrez A."/>
            <person name="Sun H."/>
            <person name="Lindquist E."/>
            <person name="Barry K."/>
            <person name="Riley R."/>
            <person name="Grigoriev I.V."/>
            <person name="Henrissat B."/>
            <person name="Kues U."/>
            <person name="Berka R.M."/>
            <person name="Martinez A.T."/>
            <person name="Covert S.F."/>
            <person name="Blanchette R.A."/>
            <person name="Cullen D."/>
        </authorList>
    </citation>
    <scope>NUCLEOTIDE SEQUENCE [LARGE SCALE GENOMIC DNA]</scope>
    <source>
        <strain evidence="1 2">11061_1 CR5-6</strain>
    </source>
</reference>
<dbReference type="AlphaFoldDB" id="A0A0C3S5C7"/>
<keyword evidence="2" id="KW-1185">Reference proteome</keyword>
<organism evidence="1 2">
    <name type="scientific">Phlebiopsis gigantea (strain 11061_1 CR5-6)</name>
    <name type="common">White-rot fungus</name>
    <name type="synonym">Peniophora gigantea</name>
    <dbReference type="NCBI Taxonomy" id="745531"/>
    <lineage>
        <taxon>Eukaryota</taxon>
        <taxon>Fungi</taxon>
        <taxon>Dikarya</taxon>
        <taxon>Basidiomycota</taxon>
        <taxon>Agaricomycotina</taxon>
        <taxon>Agaricomycetes</taxon>
        <taxon>Polyporales</taxon>
        <taxon>Phanerochaetaceae</taxon>
        <taxon>Phlebiopsis</taxon>
    </lineage>
</organism>
<dbReference type="HOGENOM" id="CLU_737907_0_0_1"/>
<gene>
    <name evidence="1" type="ORF">PHLGIDRAFT_130136</name>
</gene>
<accession>A0A0C3S5C7</accession>
<dbReference type="EMBL" id="KN840615">
    <property type="protein sequence ID" value="KIP03455.1"/>
    <property type="molecule type" value="Genomic_DNA"/>
</dbReference>
<dbReference type="Gene3D" id="1.20.930.20">
    <property type="entry name" value="Adaptor protein Cbl, N-terminal domain"/>
    <property type="match status" value="1"/>
</dbReference>
<dbReference type="CDD" id="cd21037">
    <property type="entry name" value="MLKL_NTD"/>
    <property type="match status" value="1"/>
</dbReference>
<dbReference type="InterPro" id="IPR036537">
    <property type="entry name" value="Adaptor_Cbl_N_dom_sf"/>
</dbReference>
<dbReference type="OrthoDB" id="3051729at2759"/>
<dbReference type="GO" id="GO:0007166">
    <property type="term" value="P:cell surface receptor signaling pathway"/>
    <property type="evidence" value="ECO:0007669"/>
    <property type="project" value="InterPro"/>
</dbReference>
<evidence type="ECO:0000313" key="1">
    <source>
        <dbReference type="EMBL" id="KIP03455.1"/>
    </source>
</evidence>
<dbReference type="InterPro" id="IPR059179">
    <property type="entry name" value="MLKL-like_MCAfunc"/>
</dbReference>
<sequence length="375" mass="42293">MGRAIPPAAKHESSKQARRRARYEALLDAVELATGIIATISDGVLSVPGLKSTVALVNQIVVVAKEVNVNRKDCDDLVERACDCLSVMAETLAARPAGFADNVFGVHLLAFRRELVHALGVVECLSTRRYWLWYLQYAADKRAIDDCKGRIDRAFERLILGHMIVCDRQLGSISHRVNVVSNGISDLTNLCQAQGAALQNALGSVHNSMRQDLIDLVFGLNDIRMQLPRIVNLNVRRLIHLLSPAKILWHPWALEDARRLQHVKDQFNGDVRAWVEAKAVSRILRDWMTASRVLVTGWDLRSPEVRYAHRVNFFIHVEFSDHIGPFAKQRYVQIEVRATDLEGWMGGTMCLDENGDVIRQEMDEQMGESHNFMPS</sequence>
<protein>
    <submittedName>
        <fullName evidence="1">Uncharacterized protein</fullName>
    </submittedName>
</protein>
<name>A0A0C3S5C7_PHLG1</name>
<evidence type="ECO:0000313" key="2">
    <source>
        <dbReference type="Proteomes" id="UP000053257"/>
    </source>
</evidence>